<keyword evidence="2" id="KW-1185">Reference proteome</keyword>
<evidence type="ECO:0000313" key="2">
    <source>
        <dbReference type="Proteomes" id="UP000036202"/>
    </source>
</evidence>
<dbReference type="GO" id="GO:0005886">
    <property type="term" value="C:plasma membrane"/>
    <property type="evidence" value="ECO:0007669"/>
    <property type="project" value="TreeGrafter"/>
</dbReference>
<dbReference type="GO" id="GO:0009306">
    <property type="term" value="P:protein secretion"/>
    <property type="evidence" value="ECO:0007669"/>
    <property type="project" value="InterPro"/>
</dbReference>
<organism evidence="1 2">
    <name type="scientific">Priestia filamentosa</name>
    <dbReference type="NCBI Taxonomy" id="1402861"/>
    <lineage>
        <taxon>Bacteria</taxon>
        <taxon>Bacillati</taxon>
        <taxon>Bacillota</taxon>
        <taxon>Bacilli</taxon>
        <taxon>Bacillales</taxon>
        <taxon>Bacillaceae</taxon>
        <taxon>Priestia</taxon>
    </lineage>
</organism>
<dbReference type="SUPFAM" id="SSF160544">
    <property type="entry name" value="EscU C-terminal domain-like"/>
    <property type="match status" value="1"/>
</dbReference>
<name>A0A1X7D5T8_9BACI</name>
<accession>A0A1X7D5T8</accession>
<protein>
    <submittedName>
        <fullName evidence="1">Uncharacterized protein</fullName>
    </submittedName>
</protein>
<accession>A0A0H4KJR2</accession>
<sequence length="90" mass="10227">MKKKSYSKKAVALAYLKHEKAPKIVAKGGGDVARDIIEKAKENNVPIQEDPSLVNLLHNLELNERIPEELYESVAEIFAFIYKMDEKAKK</sequence>
<proteinExistence type="predicted"/>
<dbReference type="RefSeq" id="WP_040056672.1">
    <property type="nucleotide sequence ID" value="NZ_CP011974.1"/>
</dbReference>
<dbReference type="EMBL" id="CP011974">
    <property type="protein sequence ID" value="AKO93855.1"/>
    <property type="molecule type" value="Genomic_DNA"/>
</dbReference>
<dbReference type="InterPro" id="IPR006135">
    <property type="entry name" value="T3SS_substrate_exporter"/>
</dbReference>
<evidence type="ECO:0000313" key="1">
    <source>
        <dbReference type="EMBL" id="AKO93855.1"/>
    </source>
</evidence>
<dbReference type="PATRIC" id="fig|135735.6.peg.3884"/>
<dbReference type="GeneID" id="93700225"/>
<dbReference type="Gene3D" id="3.40.1690.10">
    <property type="entry name" value="secretion proteins EscU"/>
    <property type="match status" value="1"/>
</dbReference>
<dbReference type="KEGG" id="beo:BEH_18270"/>
<reference evidence="1 2" key="1">
    <citation type="journal article" date="2015" name="PLoS ONE">
        <title>Genome Sequence of Bacillus endophyticus and Analysis of Its Companion Mechanism in the Ketogulonigenium vulgare-Bacillus Strain Consortium.</title>
        <authorList>
            <person name="Jia N."/>
            <person name="Du J."/>
            <person name="Ding M.Z."/>
            <person name="Gao F."/>
            <person name="Yuan Y.J."/>
        </authorList>
    </citation>
    <scope>NUCLEOTIDE SEQUENCE [LARGE SCALE GENOMIC DNA]</scope>
    <source>
        <strain evidence="1 2">Hbe603</strain>
    </source>
</reference>
<dbReference type="PANTHER" id="PTHR30531:SF12">
    <property type="entry name" value="FLAGELLAR BIOSYNTHETIC PROTEIN FLHB"/>
    <property type="match status" value="1"/>
</dbReference>
<gene>
    <name evidence="1" type="ORF">BEH_18270</name>
</gene>
<dbReference type="PANTHER" id="PTHR30531">
    <property type="entry name" value="FLAGELLAR BIOSYNTHETIC PROTEIN FLHB"/>
    <property type="match status" value="1"/>
</dbReference>
<dbReference type="Pfam" id="PF01312">
    <property type="entry name" value="Bac_export_2"/>
    <property type="match status" value="1"/>
</dbReference>
<dbReference type="Proteomes" id="UP000036202">
    <property type="component" value="Chromosome"/>
</dbReference>
<dbReference type="AlphaFoldDB" id="A0A1X7D5T8"/>
<dbReference type="InterPro" id="IPR029025">
    <property type="entry name" value="T3SS_substrate_exporter_C"/>
</dbReference>
<reference evidence="2" key="2">
    <citation type="submission" date="2015-06" db="EMBL/GenBank/DDBJ databases">
        <title>Genome Sequence of Bacillus endophyticus and Analysis of its Companion Mechanism in the Ketogulonigenium vulgare-Bacillus strain Consortium.</title>
        <authorList>
            <person name="Jia N."/>
            <person name="Du J."/>
            <person name="Ding M.-Z."/>
            <person name="Gao F."/>
            <person name="Yuan Y.-J."/>
        </authorList>
    </citation>
    <scope>NUCLEOTIDE SEQUENCE [LARGE SCALE GENOMIC DNA]</scope>
    <source>
        <strain evidence="2">Hbe603</strain>
    </source>
</reference>
<dbReference type="OrthoDB" id="5244399at2"/>